<dbReference type="RefSeq" id="WP_372466268.1">
    <property type="nucleotide sequence ID" value="NZ_JBFDTY010000024.1"/>
</dbReference>
<name>A0ABV4S3X3_9BACI</name>
<sequence length="100" mass="11722">MNHRITIQTLTTVEDELGQSIEEWHEFKKVWCAIKTVQGREYFAAASTQNENTYRFIIRHTNEISPLMKIDFNGRMFEITSVLNDDESNKTITIIAKEKL</sequence>
<dbReference type="Proteomes" id="UP001571110">
    <property type="component" value="Unassembled WGS sequence"/>
</dbReference>
<keyword evidence="2" id="KW-1185">Reference proteome</keyword>
<dbReference type="InterPro" id="IPR008767">
    <property type="entry name" value="Phage_SPP1_head-tail_adaptor"/>
</dbReference>
<dbReference type="NCBIfam" id="TIGR01563">
    <property type="entry name" value="gp16_SPP1"/>
    <property type="match status" value="1"/>
</dbReference>
<protein>
    <submittedName>
        <fullName evidence="1">Phage head closure protein</fullName>
    </submittedName>
</protein>
<dbReference type="Pfam" id="PF05521">
    <property type="entry name" value="Phage_HCP"/>
    <property type="match status" value="1"/>
</dbReference>
<dbReference type="EMBL" id="JBFDTY010000024">
    <property type="protein sequence ID" value="MFA2795474.1"/>
    <property type="molecule type" value="Genomic_DNA"/>
</dbReference>
<evidence type="ECO:0000313" key="2">
    <source>
        <dbReference type="Proteomes" id="UP001571110"/>
    </source>
</evidence>
<dbReference type="InterPro" id="IPR038666">
    <property type="entry name" value="SSP1_head-tail_sf"/>
</dbReference>
<evidence type="ECO:0000313" key="1">
    <source>
        <dbReference type="EMBL" id="MFA2795474.1"/>
    </source>
</evidence>
<dbReference type="Gene3D" id="2.40.10.270">
    <property type="entry name" value="Bacteriophage SPP1 head-tail adaptor protein"/>
    <property type="match status" value="1"/>
</dbReference>
<accession>A0ABV4S3X3</accession>
<comment type="caution">
    <text evidence="1">The sequence shown here is derived from an EMBL/GenBank/DDBJ whole genome shotgun (WGS) entry which is preliminary data.</text>
</comment>
<gene>
    <name evidence="1" type="ORF">AB1I70_29895</name>
</gene>
<organism evidence="1 2">
    <name type="scientific">Bacillus mobilis</name>
    <dbReference type="NCBI Taxonomy" id="2026190"/>
    <lineage>
        <taxon>Bacteria</taxon>
        <taxon>Bacillati</taxon>
        <taxon>Bacillota</taxon>
        <taxon>Bacilli</taxon>
        <taxon>Bacillales</taxon>
        <taxon>Bacillaceae</taxon>
        <taxon>Bacillus</taxon>
        <taxon>Bacillus cereus group</taxon>
    </lineage>
</organism>
<proteinExistence type="predicted"/>
<reference evidence="1 2" key="1">
    <citation type="submission" date="2024-06" db="EMBL/GenBank/DDBJ databases">
        <title>Genetic profile and toxigenic potential of Bacillus cereus isolates from a Norwegian ice cream production plant,.</title>
        <authorList>
            <person name="Lindback T."/>
            <person name="Llarena A.-K."/>
            <person name="O'Sullivan K."/>
            <person name="Monshaugen M."/>
            <person name="Holmemo C.W."/>
            <person name="Aspholm M."/>
        </authorList>
    </citation>
    <scope>NUCLEOTIDE SEQUENCE [LARGE SCALE GENOMIC DNA]</scope>
    <source>
        <strain evidence="1 2">NVH-YM330</strain>
    </source>
</reference>